<reference evidence="2 3" key="1">
    <citation type="submission" date="2019-12" db="EMBL/GenBank/DDBJ databases">
        <authorList>
            <person name="Li M."/>
        </authorList>
    </citation>
    <scope>NUCLEOTIDE SEQUENCE [LARGE SCALE GENOMIC DNA]</scope>
    <source>
        <strain evidence="2 3">GBMRC 2046</strain>
    </source>
</reference>
<dbReference type="AlphaFoldDB" id="A0A7X3LQR0"/>
<gene>
    <name evidence="2" type="ORF">GR183_00415</name>
</gene>
<name>A0A7X3LQR0_9HYPH</name>
<feature type="chain" id="PRO_5030800005" description="Lipoprotein" evidence="1">
    <location>
        <begin position="20"/>
        <end position="161"/>
    </location>
</feature>
<feature type="signal peptide" evidence="1">
    <location>
        <begin position="1"/>
        <end position="19"/>
    </location>
</feature>
<evidence type="ECO:0008006" key="4">
    <source>
        <dbReference type="Google" id="ProtNLM"/>
    </source>
</evidence>
<protein>
    <recommendedName>
        <fullName evidence="4">Lipoprotein</fullName>
    </recommendedName>
</protein>
<accession>A0A7X3LQR0</accession>
<organism evidence="2 3">
    <name type="scientific">Stappia sediminis</name>
    <dbReference type="NCBI Taxonomy" id="2692190"/>
    <lineage>
        <taxon>Bacteria</taxon>
        <taxon>Pseudomonadati</taxon>
        <taxon>Pseudomonadota</taxon>
        <taxon>Alphaproteobacteria</taxon>
        <taxon>Hyphomicrobiales</taxon>
        <taxon>Stappiaceae</taxon>
        <taxon>Stappia</taxon>
    </lineage>
</organism>
<comment type="caution">
    <text evidence="2">The sequence shown here is derived from an EMBL/GenBank/DDBJ whole genome shotgun (WGS) entry which is preliminary data.</text>
</comment>
<keyword evidence="3" id="KW-1185">Reference proteome</keyword>
<evidence type="ECO:0000313" key="2">
    <source>
        <dbReference type="EMBL" id="MXN63352.1"/>
    </source>
</evidence>
<dbReference type="Proteomes" id="UP000433101">
    <property type="component" value="Unassembled WGS sequence"/>
</dbReference>
<evidence type="ECO:0000313" key="3">
    <source>
        <dbReference type="Proteomes" id="UP000433101"/>
    </source>
</evidence>
<proteinExistence type="predicted"/>
<sequence length="161" mass="16769">MPFACAAFAALLLSACANTTPPGEIGSSTRGPVVSDPPQVAPEKTSYAFEPFTGAPGNIADSLASDIGNEARSQGLTLVRRVGAPATYRVNGYLSATGNQSSVTLFYVFDVVDNAGNRVHRIVGQESASGTSGDPWSGVDGDTLNRTAKRTVAALRAWTYR</sequence>
<dbReference type="EMBL" id="WUMV01000001">
    <property type="protein sequence ID" value="MXN63352.1"/>
    <property type="molecule type" value="Genomic_DNA"/>
</dbReference>
<evidence type="ECO:0000256" key="1">
    <source>
        <dbReference type="SAM" id="SignalP"/>
    </source>
</evidence>
<dbReference type="RefSeq" id="WP_160773614.1">
    <property type="nucleotide sequence ID" value="NZ_WUMV01000001.1"/>
</dbReference>
<keyword evidence="1" id="KW-0732">Signal</keyword>